<evidence type="ECO:0000256" key="1">
    <source>
        <dbReference type="SAM" id="MobiDB-lite"/>
    </source>
</evidence>
<keyword evidence="3" id="KW-1185">Reference proteome</keyword>
<feature type="region of interest" description="Disordered" evidence="1">
    <location>
        <begin position="1"/>
        <end position="48"/>
    </location>
</feature>
<evidence type="ECO:0000313" key="2">
    <source>
        <dbReference type="EMBL" id="VFQ90583.1"/>
    </source>
</evidence>
<gene>
    <name evidence="2" type="ORF">CCAM_LOCUS32359</name>
</gene>
<sequence>MAKDDSNEDFTFPTPDSDEFFPPPPPTWWRTSAASRRENPLAARGGGGEEKMDMLWEDFNSNEEEDGGELLKLEFVEGLKKLSKPIIIKRPIGRENGILVFMKVLKKVFLLHHS</sequence>
<proteinExistence type="predicted"/>
<accession>A0A484MNL3</accession>
<dbReference type="Proteomes" id="UP000595140">
    <property type="component" value="Unassembled WGS sequence"/>
</dbReference>
<reference evidence="2 3" key="1">
    <citation type="submission" date="2018-04" db="EMBL/GenBank/DDBJ databases">
        <authorList>
            <person name="Vogel A."/>
        </authorList>
    </citation>
    <scope>NUCLEOTIDE SEQUENCE [LARGE SCALE GENOMIC DNA]</scope>
</reference>
<organism evidence="2 3">
    <name type="scientific">Cuscuta campestris</name>
    <dbReference type="NCBI Taxonomy" id="132261"/>
    <lineage>
        <taxon>Eukaryota</taxon>
        <taxon>Viridiplantae</taxon>
        <taxon>Streptophyta</taxon>
        <taxon>Embryophyta</taxon>
        <taxon>Tracheophyta</taxon>
        <taxon>Spermatophyta</taxon>
        <taxon>Magnoliopsida</taxon>
        <taxon>eudicotyledons</taxon>
        <taxon>Gunneridae</taxon>
        <taxon>Pentapetalae</taxon>
        <taxon>asterids</taxon>
        <taxon>lamiids</taxon>
        <taxon>Solanales</taxon>
        <taxon>Convolvulaceae</taxon>
        <taxon>Cuscuteae</taxon>
        <taxon>Cuscuta</taxon>
        <taxon>Cuscuta subgen. Grammica</taxon>
        <taxon>Cuscuta sect. Cleistogrammica</taxon>
    </lineage>
</organism>
<dbReference type="EMBL" id="OOIL02004148">
    <property type="protein sequence ID" value="VFQ90583.1"/>
    <property type="molecule type" value="Genomic_DNA"/>
</dbReference>
<name>A0A484MNL3_9ASTE</name>
<dbReference type="AlphaFoldDB" id="A0A484MNL3"/>
<evidence type="ECO:0000313" key="3">
    <source>
        <dbReference type="Proteomes" id="UP000595140"/>
    </source>
</evidence>
<protein>
    <submittedName>
        <fullName evidence="2">Uncharacterized protein</fullName>
    </submittedName>
</protein>
<dbReference type="OrthoDB" id="1917400at2759"/>